<comment type="caution">
    <text evidence="3">The sequence shown here is derived from an EMBL/GenBank/DDBJ whole genome shotgun (WGS) entry which is preliminary data.</text>
</comment>
<name>A0A4R1FIC9_9NOCA</name>
<proteinExistence type="predicted"/>
<evidence type="ECO:0000256" key="2">
    <source>
        <dbReference type="SAM" id="Phobius"/>
    </source>
</evidence>
<keyword evidence="2" id="KW-1133">Transmembrane helix</keyword>
<dbReference type="AlphaFoldDB" id="A0A4R1FIC9"/>
<dbReference type="STRING" id="1210063.GCA_001612665_01542"/>
<keyword evidence="2" id="KW-0472">Membrane</keyword>
<feature type="transmembrane region" description="Helical" evidence="2">
    <location>
        <begin position="202"/>
        <end position="223"/>
    </location>
</feature>
<feature type="transmembrane region" description="Helical" evidence="2">
    <location>
        <begin position="171"/>
        <end position="190"/>
    </location>
</feature>
<feature type="transmembrane region" description="Helical" evidence="2">
    <location>
        <begin position="88"/>
        <end position="109"/>
    </location>
</feature>
<protein>
    <submittedName>
        <fullName evidence="3">Uncharacterized protein</fullName>
    </submittedName>
</protein>
<feature type="compositionally biased region" description="Low complexity" evidence="1">
    <location>
        <begin position="1"/>
        <end position="41"/>
    </location>
</feature>
<reference evidence="3 4" key="1">
    <citation type="submission" date="2019-03" db="EMBL/GenBank/DDBJ databases">
        <title>Genomic Encyclopedia of Type Strains, Phase IV (KMG-IV): sequencing the most valuable type-strain genomes for metagenomic binning, comparative biology and taxonomic classification.</title>
        <authorList>
            <person name="Goeker M."/>
        </authorList>
    </citation>
    <scope>NUCLEOTIDE SEQUENCE [LARGE SCALE GENOMIC DNA]</scope>
    <source>
        <strain evidence="3 4">DSM 44684</strain>
    </source>
</reference>
<dbReference type="Proteomes" id="UP000294856">
    <property type="component" value="Unassembled WGS sequence"/>
</dbReference>
<evidence type="ECO:0000313" key="3">
    <source>
        <dbReference type="EMBL" id="TCJ94586.1"/>
    </source>
</evidence>
<evidence type="ECO:0000256" key="1">
    <source>
        <dbReference type="SAM" id="MobiDB-lite"/>
    </source>
</evidence>
<sequence length="244" mass="24347">MGYPYGQQQGQGYPPVGQQGYHPQGAPGYAAPNPGAPAFGAPGQGAPGVPAHGFGGHGYATPPPGYHGSPGNGGFGAPGGPVTGTTGIIAAVVAVLLSLISAVSAVIVYNSPAAIDLDAGDFVANSDGSFGNTSETFQSTAIGYMVVCAVVSVLLLVGAILLFMRTTAGRVISIVAGALSALVGAGSFAPDLVSPANLEGRIYGLAQPVLSLVLLALAIAPSTGRWIRAARQRPGYPQGNYQRY</sequence>
<keyword evidence="2" id="KW-0812">Transmembrane</keyword>
<keyword evidence="4" id="KW-1185">Reference proteome</keyword>
<feature type="transmembrane region" description="Helical" evidence="2">
    <location>
        <begin position="141"/>
        <end position="164"/>
    </location>
</feature>
<feature type="region of interest" description="Disordered" evidence="1">
    <location>
        <begin position="1"/>
        <end position="73"/>
    </location>
</feature>
<gene>
    <name evidence="3" type="ORF">DFR71_5188</name>
</gene>
<organism evidence="3 4">
    <name type="scientific">Nocardia alba</name>
    <dbReference type="NCBI Taxonomy" id="225051"/>
    <lineage>
        <taxon>Bacteria</taxon>
        <taxon>Bacillati</taxon>
        <taxon>Actinomycetota</taxon>
        <taxon>Actinomycetes</taxon>
        <taxon>Mycobacteriales</taxon>
        <taxon>Nocardiaceae</taxon>
        <taxon>Nocardia</taxon>
    </lineage>
</organism>
<dbReference type="EMBL" id="SMFR01000004">
    <property type="protein sequence ID" value="TCJ94586.1"/>
    <property type="molecule type" value="Genomic_DNA"/>
</dbReference>
<evidence type="ECO:0000313" key="4">
    <source>
        <dbReference type="Proteomes" id="UP000294856"/>
    </source>
</evidence>
<dbReference type="RefSeq" id="WP_132370171.1">
    <property type="nucleotide sequence ID" value="NZ_SMFR01000004.1"/>
</dbReference>
<dbReference type="OrthoDB" id="10020008at2"/>
<accession>A0A4R1FIC9</accession>